<evidence type="ECO:0000313" key="6">
    <source>
        <dbReference type="Proteomes" id="UP000287171"/>
    </source>
</evidence>
<dbReference type="PROSITE" id="PS52005">
    <property type="entry name" value="CBM56"/>
    <property type="match status" value="1"/>
</dbReference>
<dbReference type="GO" id="GO:0005975">
    <property type="term" value="P:carbohydrate metabolic process"/>
    <property type="evidence" value="ECO:0007669"/>
    <property type="project" value="InterPro"/>
</dbReference>
<comment type="caution">
    <text evidence="5">The sequence shown here is derived from an EMBL/GenBank/DDBJ whole genome shotgun (WGS) entry which is preliminary data.</text>
</comment>
<organism evidence="5 6">
    <name type="scientific">Dictyobacter alpinus</name>
    <dbReference type="NCBI Taxonomy" id="2014873"/>
    <lineage>
        <taxon>Bacteria</taxon>
        <taxon>Bacillati</taxon>
        <taxon>Chloroflexota</taxon>
        <taxon>Ktedonobacteria</taxon>
        <taxon>Ktedonobacterales</taxon>
        <taxon>Dictyobacteraceae</taxon>
        <taxon>Dictyobacter</taxon>
    </lineage>
</organism>
<sequence length="429" mass="46019">MQMFQHQNRTGGSQQRSSRVPSRMIILSLLGSLLLAALSFVSLNTISPARAASWTQVWNDEFSGASGTGVNGSNWLYDTGTSYPGGAGNWGTGEIETMTNSTSNVYQDGSGHLAIKPIRDGNGNWTSGRIETQRTNFAAPAGGMMAVEASIQMPNVTGAAAQGYWPAFWTLGANFRGNYNNWPGIGEIDAMENVNGTNMEYGTLHCGVSPGGPCNETSGLGGHTPCTGTTCQAGFHTYRIEVDRSVSPEQIRWYLDGAQFWQVSANSVDANTWTNAVDHGFFVILNVAMGGGWPGNPNGSTASGVPMLIDYVRVFTAGGGSNPTPTPSPTSTPTSNCPSGSFIQGTDNSGSSAALPWFKACDWTAGYVIIHYTYPGIGQQNVYMTYNASKARWEYPVNGIHSGQVLQYSFTYQKQGLQYDTGWYSWTHP</sequence>
<protein>
    <submittedName>
        <fullName evidence="5">Uncharacterized protein</fullName>
    </submittedName>
</protein>
<feature type="region of interest" description="Disordered" evidence="2">
    <location>
        <begin position="319"/>
        <end position="343"/>
    </location>
</feature>
<dbReference type="Pfam" id="PF26113">
    <property type="entry name" value="GH16_XgeA"/>
    <property type="match status" value="1"/>
</dbReference>
<dbReference type="OrthoDB" id="9809583at2"/>
<dbReference type="Proteomes" id="UP000287171">
    <property type="component" value="Unassembled WGS sequence"/>
</dbReference>
<dbReference type="RefSeq" id="WP_126631675.1">
    <property type="nucleotide sequence ID" value="NZ_BIFT01000002.1"/>
</dbReference>
<dbReference type="EMBL" id="BIFT01000002">
    <property type="protein sequence ID" value="GCE31742.1"/>
    <property type="molecule type" value="Genomic_DNA"/>
</dbReference>
<evidence type="ECO:0000256" key="1">
    <source>
        <dbReference type="ARBA" id="ARBA00006865"/>
    </source>
</evidence>
<dbReference type="PANTHER" id="PTHR10963:SF55">
    <property type="entry name" value="GLYCOSIDE HYDROLASE FAMILY 16 PROTEIN"/>
    <property type="match status" value="1"/>
</dbReference>
<dbReference type="PANTHER" id="PTHR10963">
    <property type="entry name" value="GLYCOSYL HYDROLASE-RELATED"/>
    <property type="match status" value="1"/>
</dbReference>
<evidence type="ECO:0000259" key="4">
    <source>
        <dbReference type="PROSITE" id="PS52005"/>
    </source>
</evidence>
<gene>
    <name evidence="5" type="ORF">KDA_72260</name>
</gene>
<proteinExistence type="inferred from homology"/>
<dbReference type="InterPro" id="IPR047569">
    <property type="entry name" value="CBM56"/>
</dbReference>
<feature type="domain" description="GH16" evidence="3">
    <location>
        <begin position="52"/>
        <end position="320"/>
    </location>
</feature>
<name>A0A402BK73_9CHLR</name>
<dbReference type="AlphaFoldDB" id="A0A402BK73"/>
<dbReference type="Pfam" id="PF22184">
    <property type="entry name" value="CBM_56"/>
    <property type="match status" value="1"/>
</dbReference>
<evidence type="ECO:0000256" key="2">
    <source>
        <dbReference type="SAM" id="MobiDB-lite"/>
    </source>
</evidence>
<dbReference type="InterPro" id="IPR000757">
    <property type="entry name" value="Beta-glucanase-like"/>
</dbReference>
<dbReference type="InterPro" id="IPR050546">
    <property type="entry name" value="Glycosyl_Hydrlase_16"/>
</dbReference>
<feature type="domain" description="CBM56" evidence="4">
    <location>
        <begin position="336"/>
        <end position="428"/>
    </location>
</feature>
<evidence type="ECO:0000313" key="5">
    <source>
        <dbReference type="EMBL" id="GCE31742.1"/>
    </source>
</evidence>
<comment type="similarity">
    <text evidence="1">Belongs to the glycosyl hydrolase 16 family.</text>
</comment>
<evidence type="ECO:0000259" key="3">
    <source>
        <dbReference type="PROSITE" id="PS51762"/>
    </source>
</evidence>
<dbReference type="CDD" id="cd02182">
    <property type="entry name" value="GH16_Strep_laminarinase_like"/>
    <property type="match status" value="1"/>
</dbReference>
<keyword evidence="6" id="KW-1185">Reference proteome</keyword>
<accession>A0A402BK73</accession>
<dbReference type="Gene3D" id="2.60.120.200">
    <property type="match status" value="1"/>
</dbReference>
<feature type="compositionally biased region" description="Low complexity" evidence="2">
    <location>
        <begin position="331"/>
        <end position="341"/>
    </location>
</feature>
<reference evidence="6" key="1">
    <citation type="submission" date="2018-12" db="EMBL/GenBank/DDBJ databases">
        <title>Tengunoibacter tsumagoiensis gen. nov., sp. nov., Dictyobacter kobayashii sp. nov., D. alpinus sp. nov., and D. joshuensis sp. nov. and description of Dictyobacteraceae fam. nov. within the order Ktedonobacterales isolated from Tengu-no-mugimeshi.</title>
        <authorList>
            <person name="Wang C.M."/>
            <person name="Zheng Y."/>
            <person name="Sakai Y."/>
            <person name="Toyoda A."/>
            <person name="Minakuchi Y."/>
            <person name="Abe K."/>
            <person name="Yokota A."/>
            <person name="Yabe S."/>
        </authorList>
    </citation>
    <scope>NUCLEOTIDE SEQUENCE [LARGE SCALE GENOMIC DNA]</scope>
    <source>
        <strain evidence="6">Uno16</strain>
    </source>
</reference>
<dbReference type="GO" id="GO:0004553">
    <property type="term" value="F:hydrolase activity, hydrolyzing O-glycosyl compounds"/>
    <property type="evidence" value="ECO:0007669"/>
    <property type="project" value="InterPro"/>
</dbReference>
<dbReference type="GO" id="GO:0030246">
    <property type="term" value="F:carbohydrate binding"/>
    <property type="evidence" value="ECO:0007669"/>
    <property type="project" value="UniProtKB-UniRule"/>
</dbReference>
<dbReference type="InterPro" id="IPR013320">
    <property type="entry name" value="ConA-like_dom_sf"/>
</dbReference>
<dbReference type="SUPFAM" id="SSF49899">
    <property type="entry name" value="Concanavalin A-like lectins/glucanases"/>
    <property type="match status" value="1"/>
</dbReference>
<dbReference type="PROSITE" id="PS51762">
    <property type="entry name" value="GH16_2"/>
    <property type="match status" value="1"/>
</dbReference>